<dbReference type="RefSeq" id="WP_319986902.1">
    <property type="nucleotide sequence ID" value="NZ_JAXAVV010000014.1"/>
</dbReference>
<evidence type="ECO:0000313" key="3">
    <source>
        <dbReference type="EMBL" id="MDX8053059.1"/>
    </source>
</evidence>
<dbReference type="SUPFAM" id="SSF52499">
    <property type="entry name" value="Isochorismatase-like hydrolases"/>
    <property type="match status" value="1"/>
</dbReference>
<dbReference type="PIRSF" id="PIRSF001111">
    <property type="entry name" value="Isochorismatase"/>
    <property type="match status" value="1"/>
</dbReference>
<evidence type="ECO:0000313" key="4">
    <source>
        <dbReference type="Proteomes" id="UP001271792"/>
    </source>
</evidence>
<dbReference type="InterPro" id="IPR016291">
    <property type="entry name" value="Isochorismatase"/>
</dbReference>
<proteinExistence type="predicted"/>
<dbReference type="PRINTS" id="PR01398">
    <property type="entry name" value="ISCHRISMTASE"/>
</dbReference>
<reference evidence="3 4" key="1">
    <citation type="submission" date="2023-11" db="EMBL/GenBank/DDBJ databases">
        <title>Lentzea sokolovensis, sp. nov., Lentzea kristufkii, sp. nov., and Lentzea miocenensis, sp. nov., rare actinobacteria from Sokolov Coal Basin, Miocene lacustrine sediment, Czech Republic.</title>
        <authorList>
            <person name="Lara A."/>
            <person name="Kotroba L."/>
            <person name="Nouioui I."/>
            <person name="Neumann-Schaal M."/>
            <person name="Mast Y."/>
            <person name="Chronakova A."/>
        </authorList>
    </citation>
    <scope>NUCLEOTIDE SEQUENCE [LARGE SCALE GENOMIC DNA]</scope>
    <source>
        <strain evidence="3 4">BCCO 10_0798</strain>
    </source>
</reference>
<gene>
    <name evidence="3" type="ORF">SK571_27090</name>
</gene>
<dbReference type="Gene3D" id="3.40.50.850">
    <property type="entry name" value="Isochorismatase-like"/>
    <property type="match status" value="1"/>
</dbReference>
<protein>
    <submittedName>
        <fullName evidence="3">Isochorismatase family protein</fullName>
    </submittedName>
</protein>
<dbReference type="Pfam" id="PF00857">
    <property type="entry name" value="Isochorismatase"/>
    <property type="match status" value="1"/>
</dbReference>
<dbReference type="InterPro" id="IPR036380">
    <property type="entry name" value="Isochorismatase-like_sf"/>
</dbReference>
<evidence type="ECO:0000256" key="1">
    <source>
        <dbReference type="ARBA" id="ARBA00022801"/>
    </source>
</evidence>
<dbReference type="PANTHER" id="PTHR43540">
    <property type="entry name" value="PEROXYUREIDOACRYLATE/UREIDOACRYLATE AMIDOHYDROLASE-RELATED"/>
    <property type="match status" value="1"/>
</dbReference>
<sequence length="217" mass="23917">MPIPAIVPYPMPAADALPANTVDWRIDPARAVLLVHDMQHYFLRFFPQGETPLTDLVANTARIRESCAALGIPVAYTAQPGDMTAEQRGLLRDFWGSGMSRDPVHRDVVAEVAPRPQDWVLTKWRYSAFCRTDLLARMRAAGRDQLICCGVYAHVGLLMTTVDAMSEDVQAFLVADAIADFSEEYHRMALSYAAERSAMVTTTSDVLSTLDAVEAVA</sequence>
<dbReference type="Proteomes" id="UP001271792">
    <property type="component" value="Unassembled WGS sequence"/>
</dbReference>
<dbReference type="InterPro" id="IPR050272">
    <property type="entry name" value="Isochorismatase-like_hydrls"/>
</dbReference>
<dbReference type="InterPro" id="IPR000868">
    <property type="entry name" value="Isochorismatase-like_dom"/>
</dbReference>
<keyword evidence="1" id="KW-0378">Hydrolase</keyword>
<evidence type="ECO:0000259" key="2">
    <source>
        <dbReference type="Pfam" id="PF00857"/>
    </source>
</evidence>
<keyword evidence="4" id="KW-1185">Reference proteome</keyword>
<dbReference type="EMBL" id="JAXAVV010000014">
    <property type="protein sequence ID" value="MDX8053059.1"/>
    <property type="molecule type" value="Genomic_DNA"/>
</dbReference>
<name>A0ABU4TXN4_9PSEU</name>
<dbReference type="PANTHER" id="PTHR43540:SF3">
    <property type="entry name" value="ENTEROBACTIN SYNTHASE COMPONENT B"/>
    <property type="match status" value="1"/>
</dbReference>
<comment type="caution">
    <text evidence="3">The sequence shown here is derived from an EMBL/GenBank/DDBJ whole genome shotgun (WGS) entry which is preliminary data.</text>
</comment>
<accession>A0ABU4TXN4</accession>
<organism evidence="3 4">
    <name type="scientific">Lentzea kristufekii</name>
    <dbReference type="NCBI Taxonomy" id="3095430"/>
    <lineage>
        <taxon>Bacteria</taxon>
        <taxon>Bacillati</taxon>
        <taxon>Actinomycetota</taxon>
        <taxon>Actinomycetes</taxon>
        <taxon>Pseudonocardiales</taxon>
        <taxon>Pseudonocardiaceae</taxon>
        <taxon>Lentzea</taxon>
    </lineage>
</organism>
<feature type="domain" description="Isochorismatase-like" evidence="2">
    <location>
        <begin position="32"/>
        <end position="204"/>
    </location>
</feature>